<protein>
    <recommendedName>
        <fullName evidence="2">Phage tail assembly chaperone protein, TAC</fullName>
    </recommendedName>
</protein>
<reference evidence="1" key="1">
    <citation type="submission" date="2024-05" db="EMBL/GenBank/DDBJ databases">
        <title>Whole-Genome Sequence of CFS9, a Potential Fish Probiotic Isolated from the Body Surface of Silurus asotus.</title>
        <authorList>
            <person name="Kojima M."/>
            <person name="Tobioka K."/>
            <person name="Yokota K."/>
            <person name="Nakatani H."/>
            <person name="Hori K."/>
            <person name="Tamaru Y."/>
            <person name="Okazaki F."/>
        </authorList>
    </citation>
    <scope>NUCLEOTIDE SEQUENCE</scope>
    <source>
        <strain evidence="1">CFS9</strain>
    </source>
</reference>
<evidence type="ECO:0008006" key="2">
    <source>
        <dbReference type="Google" id="ProtNLM"/>
    </source>
</evidence>
<organism evidence="1">
    <name type="scientific">Flavobacterium sp. CFS9</name>
    <dbReference type="NCBI Taxonomy" id="3143118"/>
    <lineage>
        <taxon>Bacteria</taxon>
        <taxon>Pseudomonadati</taxon>
        <taxon>Bacteroidota</taxon>
        <taxon>Flavobacteriia</taxon>
        <taxon>Flavobacteriales</taxon>
        <taxon>Flavobacteriaceae</taxon>
        <taxon>Flavobacterium</taxon>
    </lineage>
</organism>
<name>A0AAT9GWR1_9FLAO</name>
<dbReference type="EMBL" id="AP031573">
    <property type="protein sequence ID" value="BFM41658.1"/>
    <property type="molecule type" value="Genomic_DNA"/>
</dbReference>
<gene>
    <name evidence="1" type="ORF">CFS9_02990</name>
</gene>
<sequence>MDIPVKIKGNTFKMAFSLKVFRVLGKDWNLPGLPEVMQRVALIEQIETGNFEVYDVLYDVLFRAIDCHPDNHTKISKEEIEDLEMDELMILAQGMTEGISAAFPDEAKEPEKKRNAPKR</sequence>
<accession>A0AAT9GWR1</accession>
<evidence type="ECO:0000313" key="1">
    <source>
        <dbReference type="EMBL" id="BFM41658.1"/>
    </source>
</evidence>
<dbReference type="AlphaFoldDB" id="A0AAT9GWR1"/>
<dbReference type="RefSeq" id="WP_369616913.1">
    <property type="nucleotide sequence ID" value="NZ_AP031573.1"/>
</dbReference>
<proteinExistence type="predicted"/>